<comment type="caution">
    <text evidence="2">The sequence shown here is derived from an EMBL/GenBank/DDBJ whole genome shotgun (WGS) entry which is preliminary data.</text>
</comment>
<feature type="chain" id="PRO_5043328446" evidence="1">
    <location>
        <begin position="33"/>
        <end position="338"/>
    </location>
</feature>
<dbReference type="EMBL" id="JAPWTK010000028">
    <property type="protein sequence ID" value="KAJ8956674.1"/>
    <property type="molecule type" value="Genomic_DNA"/>
</dbReference>
<keyword evidence="1" id="KW-0732">Signal</keyword>
<protein>
    <submittedName>
        <fullName evidence="2">Uncharacterized protein</fullName>
    </submittedName>
</protein>
<name>A0AAV8YY44_9CUCU</name>
<accession>A0AAV8YY44</accession>
<dbReference type="AlphaFoldDB" id="A0AAV8YY44"/>
<keyword evidence="3" id="KW-1185">Reference proteome</keyword>
<proteinExistence type="predicted"/>
<dbReference type="Proteomes" id="UP001162162">
    <property type="component" value="Unassembled WGS sequence"/>
</dbReference>
<evidence type="ECO:0000256" key="1">
    <source>
        <dbReference type="SAM" id="SignalP"/>
    </source>
</evidence>
<reference evidence="2" key="1">
    <citation type="journal article" date="2023" name="Insect Mol. Biol.">
        <title>Genome sequencing provides insights into the evolution of gene families encoding plant cell wall-degrading enzymes in longhorned beetles.</title>
        <authorList>
            <person name="Shin N.R."/>
            <person name="Okamura Y."/>
            <person name="Kirsch R."/>
            <person name="Pauchet Y."/>
        </authorList>
    </citation>
    <scope>NUCLEOTIDE SEQUENCE</scope>
    <source>
        <strain evidence="2">AMC_N1</strain>
    </source>
</reference>
<feature type="signal peptide" evidence="1">
    <location>
        <begin position="1"/>
        <end position="32"/>
    </location>
</feature>
<gene>
    <name evidence="2" type="ORF">NQ318_014029</name>
</gene>
<organism evidence="2 3">
    <name type="scientific">Aromia moschata</name>
    <dbReference type="NCBI Taxonomy" id="1265417"/>
    <lineage>
        <taxon>Eukaryota</taxon>
        <taxon>Metazoa</taxon>
        <taxon>Ecdysozoa</taxon>
        <taxon>Arthropoda</taxon>
        <taxon>Hexapoda</taxon>
        <taxon>Insecta</taxon>
        <taxon>Pterygota</taxon>
        <taxon>Neoptera</taxon>
        <taxon>Endopterygota</taxon>
        <taxon>Coleoptera</taxon>
        <taxon>Polyphaga</taxon>
        <taxon>Cucujiformia</taxon>
        <taxon>Chrysomeloidea</taxon>
        <taxon>Cerambycidae</taxon>
        <taxon>Cerambycinae</taxon>
        <taxon>Callichromatini</taxon>
        <taxon>Aromia</taxon>
    </lineage>
</organism>
<evidence type="ECO:0000313" key="3">
    <source>
        <dbReference type="Proteomes" id="UP001162162"/>
    </source>
</evidence>
<sequence>MYYIGTCWVTTALSGLLFFMLVLLLMSALTTGGHRLPRCTSKEEINNDTIHLVHTHHPEEWRSEEVDLFEKIVENYSQYKIHLILIQRTTPHTKRDYATEEEKHTTESRKKRKIDDLRLSINMGAKRLLDILLHGKSVLYNSTEKLTRTTRSVPKSTMPFKTLDDLLKVHPNIILENTTYNQIFFMSPLYAYWSLLNENLKVFAVRTLQLWQYGGISFDLEPHSKSVEKKTNNSTEAVNNTSSEKEDDNIFKRKLLNFVISEKNNYEKLPTGVVTADDEALHMESKIPCHAFFGEIMMHLRRAQENTTVKDILQESLKVFCRHSAADKKYCDILKKMH</sequence>
<evidence type="ECO:0000313" key="2">
    <source>
        <dbReference type="EMBL" id="KAJ8956674.1"/>
    </source>
</evidence>